<keyword evidence="2" id="KW-0812">Transmembrane</keyword>
<feature type="transmembrane region" description="Helical" evidence="2">
    <location>
        <begin position="120"/>
        <end position="144"/>
    </location>
</feature>
<evidence type="ECO:0000313" key="3">
    <source>
        <dbReference type="EMBL" id="KAJ6258623.1"/>
    </source>
</evidence>
<protein>
    <submittedName>
        <fullName evidence="3">Uncharacterized protein</fullName>
    </submittedName>
</protein>
<organism evidence="3 4">
    <name type="scientific">Drechslerella dactyloides</name>
    <name type="common">Nematode-trapping fungus</name>
    <name type="synonym">Arthrobotrys dactyloides</name>
    <dbReference type="NCBI Taxonomy" id="74499"/>
    <lineage>
        <taxon>Eukaryota</taxon>
        <taxon>Fungi</taxon>
        <taxon>Dikarya</taxon>
        <taxon>Ascomycota</taxon>
        <taxon>Pezizomycotina</taxon>
        <taxon>Orbiliomycetes</taxon>
        <taxon>Orbiliales</taxon>
        <taxon>Orbiliaceae</taxon>
        <taxon>Drechslerella</taxon>
    </lineage>
</organism>
<accession>A0AAD6NJ43</accession>
<dbReference type="Proteomes" id="UP001221413">
    <property type="component" value="Unassembled WGS sequence"/>
</dbReference>
<keyword evidence="2" id="KW-1133">Transmembrane helix</keyword>
<keyword evidence="4" id="KW-1185">Reference proteome</keyword>
<feature type="region of interest" description="Disordered" evidence="1">
    <location>
        <begin position="152"/>
        <end position="179"/>
    </location>
</feature>
<dbReference type="AlphaFoldDB" id="A0AAD6NJ43"/>
<name>A0AAD6NJ43_DREDA</name>
<evidence type="ECO:0000256" key="1">
    <source>
        <dbReference type="SAM" id="MobiDB-lite"/>
    </source>
</evidence>
<dbReference type="PANTHER" id="PTHR39605">
    <property type="entry name" value="MAJOR FACILITATOR SUPERFAMILY (MFS) PROFILE DOMAIN-CONTAINING PROTEIN"/>
    <property type="match status" value="1"/>
</dbReference>
<feature type="transmembrane region" description="Helical" evidence="2">
    <location>
        <begin position="12"/>
        <end position="35"/>
    </location>
</feature>
<feature type="transmembrane region" description="Helical" evidence="2">
    <location>
        <begin position="47"/>
        <end position="70"/>
    </location>
</feature>
<evidence type="ECO:0000313" key="4">
    <source>
        <dbReference type="Proteomes" id="UP001221413"/>
    </source>
</evidence>
<dbReference type="EMBL" id="JAQGDS010000008">
    <property type="protein sequence ID" value="KAJ6258623.1"/>
    <property type="molecule type" value="Genomic_DNA"/>
</dbReference>
<comment type="caution">
    <text evidence="3">The sequence shown here is derived from an EMBL/GenBank/DDBJ whole genome shotgun (WGS) entry which is preliminary data.</text>
</comment>
<proteinExistence type="predicted"/>
<feature type="transmembrane region" description="Helical" evidence="2">
    <location>
        <begin position="91"/>
        <end position="114"/>
    </location>
</feature>
<keyword evidence="2" id="KW-0472">Membrane</keyword>
<dbReference type="PANTHER" id="PTHR39605:SF1">
    <property type="entry name" value="MAJOR FACILITATOR SUPERFAMILY (MFS) PROFILE DOMAIN-CONTAINING PROTEIN"/>
    <property type="match status" value="1"/>
</dbReference>
<gene>
    <name evidence="3" type="ORF">Dda_6670</name>
</gene>
<sequence length="179" mass="19038">MADVYYAYNYASAGWLLLQSIPLITSPTMVITLLSPEVRETTPLEDYLSRSLGIAAIAIGILTVLLTGSIPLTSSFADPAGDSLQDPTAPYALPTLVVTGTYQAAVAFFCYMMWNETGNFGFGVSTIVGSTLAGMAVWCVLFAASDGRISRKTGADKRTSGFPFKNSEADKKRAGKKAL</sequence>
<reference evidence="3" key="1">
    <citation type="submission" date="2023-01" db="EMBL/GenBank/DDBJ databases">
        <title>The chitinases involved in constricting ring structure development in the nematode-trapping fungus Drechslerella dactyloides.</title>
        <authorList>
            <person name="Wang R."/>
            <person name="Zhang L."/>
            <person name="Tang P."/>
            <person name="Li S."/>
            <person name="Liang L."/>
        </authorList>
    </citation>
    <scope>NUCLEOTIDE SEQUENCE</scope>
    <source>
        <strain evidence="3">YMF1.00031</strain>
    </source>
</reference>
<evidence type="ECO:0000256" key="2">
    <source>
        <dbReference type="SAM" id="Phobius"/>
    </source>
</evidence>